<sequence length="85" mass="9584">MIDEFPDDLATELALQKLDFAISSLLRIDKIIREIQKKESGRCYRQKGSWIGIICKVLLILLLTQLALSVPAFEAELDKSCIGMC</sequence>
<keyword evidence="1" id="KW-1133">Transmembrane helix</keyword>
<keyword evidence="3" id="KW-1185">Reference proteome</keyword>
<feature type="transmembrane region" description="Helical" evidence="1">
    <location>
        <begin position="48"/>
        <end position="68"/>
    </location>
</feature>
<gene>
    <name evidence="2" type="ORF">AFUS01_LOCUS21040</name>
</gene>
<proteinExistence type="predicted"/>
<accession>A0A8J2NZG8</accession>
<reference evidence="2" key="1">
    <citation type="submission" date="2021-06" db="EMBL/GenBank/DDBJ databases">
        <authorList>
            <person name="Hodson N. C."/>
            <person name="Mongue J. A."/>
            <person name="Jaron S. K."/>
        </authorList>
    </citation>
    <scope>NUCLEOTIDE SEQUENCE</scope>
</reference>
<organism evidence="2 3">
    <name type="scientific">Allacma fusca</name>
    <dbReference type="NCBI Taxonomy" id="39272"/>
    <lineage>
        <taxon>Eukaryota</taxon>
        <taxon>Metazoa</taxon>
        <taxon>Ecdysozoa</taxon>
        <taxon>Arthropoda</taxon>
        <taxon>Hexapoda</taxon>
        <taxon>Collembola</taxon>
        <taxon>Symphypleona</taxon>
        <taxon>Sminthuridae</taxon>
        <taxon>Allacma</taxon>
    </lineage>
</organism>
<keyword evidence="1" id="KW-0812">Transmembrane</keyword>
<evidence type="ECO:0000313" key="2">
    <source>
        <dbReference type="EMBL" id="CAG7732528.1"/>
    </source>
</evidence>
<comment type="caution">
    <text evidence="2">The sequence shown here is derived from an EMBL/GenBank/DDBJ whole genome shotgun (WGS) entry which is preliminary data.</text>
</comment>
<dbReference type="Proteomes" id="UP000708208">
    <property type="component" value="Unassembled WGS sequence"/>
</dbReference>
<evidence type="ECO:0000313" key="3">
    <source>
        <dbReference type="Proteomes" id="UP000708208"/>
    </source>
</evidence>
<evidence type="ECO:0000256" key="1">
    <source>
        <dbReference type="SAM" id="Phobius"/>
    </source>
</evidence>
<name>A0A8J2NZG8_9HEXA</name>
<dbReference type="AlphaFoldDB" id="A0A8J2NZG8"/>
<dbReference type="EMBL" id="CAJVCH010233278">
    <property type="protein sequence ID" value="CAG7732528.1"/>
    <property type="molecule type" value="Genomic_DNA"/>
</dbReference>
<keyword evidence="1" id="KW-0472">Membrane</keyword>
<protein>
    <submittedName>
        <fullName evidence="2">Uncharacterized protein</fullName>
    </submittedName>
</protein>